<dbReference type="Pfam" id="PF07725">
    <property type="entry name" value="LRR_3"/>
    <property type="match status" value="1"/>
</dbReference>
<comment type="catalytic activity">
    <reaction evidence="6">
        <text>NAD(+) + H2O = ADP-D-ribose + nicotinamide + H(+)</text>
        <dbReference type="Rhea" id="RHEA:16301"/>
        <dbReference type="ChEBI" id="CHEBI:15377"/>
        <dbReference type="ChEBI" id="CHEBI:15378"/>
        <dbReference type="ChEBI" id="CHEBI:17154"/>
        <dbReference type="ChEBI" id="CHEBI:57540"/>
        <dbReference type="ChEBI" id="CHEBI:57967"/>
        <dbReference type="EC" id="3.2.2.6"/>
    </reaction>
    <physiologicalReaction direction="left-to-right" evidence="6">
        <dbReference type="Rhea" id="RHEA:16302"/>
    </physiologicalReaction>
</comment>
<dbReference type="SMART" id="SM00255">
    <property type="entry name" value="TIR"/>
    <property type="match status" value="1"/>
</dbReference>
<evidence type="ECO:0000259" key="7">
    <source>
        <dbReference type="PROSITE" id="PS50104"/>
    </source>
</evidence>
<dbReference type="PROSITE" id="PS50104">
    <property type="entry name" value="TIR"/>
    <property type="match status" value="1"/>
</dbReference>
<gene>
    <name evidence="8" type="ORF">P3X46_034251</name>
</gene>
<dbReference type="Proteomes" id="UP001174677">
    <property type="component" value="Unassembled WGS sequence"/>
</dbReference>
<evidence type="ECO:0000256" key="1">
    <source>
        <dbReference type="ARBA" id="ARBA00011982"/>
    </source>
</evidence>
<dbReference type="SUPFAM" id="SSF52200">
    <property type="entry name" value="Toll/Interleukin receptor TIR domain"/>
    <property type="match status" value="1"/>
</dbReference>
<dbReference type="InterPro" id="IPR058192">
    <property type="entry name" value="WHD_ROQ1-like"/>
</dbReference>
<dbReference type="Pfam" id="PF01582">
    <property type="entry name" value="TIR"/>
    <property type="match status" value="1"/>
</dbReference>
<keyword evidence="3" id="KW-0677">Repeat</keyword>
<name>A0ABQ9K8J3_HEVBR</name>
<proteinExistence type="predicted"/>
<dbReference type="Pfam" id="PF00931">
    <property type="entry name" value="NB-ARC"/>
    <property type="match status" value="1"/>
</dbReference>
<dbReference type="Pfam" id="PF20160">
    <property type="entry name" value="C-JID"/>
    <property type="match status" value="1"/>
</dbReference>
<organism evidence="8 9">
    <name type="scientific">Hevea brasiliensis</name>
    <name type="common">Para rubber tree</name>
    <name type="synonym">Siphonia brasiliensis</name>
    <dbReference type="NCBI Taxonomy" id="3981"/>
    <lineage>
        <taxon>Eukaryota</taxon>
        <taxon>Viridiplantae</taxon>
        <taxon>Streptophyta</taxon>
        <taxon>Embryophyta</taxon>
        <taxon>Tracheophyta</taxon>
        <taxon>Spermatophyta</taxon>
        <taxon>Magnoliopsida</taxon>
        <taxon>eudicotyledons</taxon>
        <taxon>Gunneridae</taxon>
        <taxon>Pentapetalae</taxon>
        <taxon>rosids</taxon>
        <taxon>fabids</taxon>
        <taxon>Malpighiales</taxon>
        <taxon>Euphorbiaceae</taxon>
        <taxon>Crotonoideae</taxon>
        <taxon>Micrandreae</taxon>
        <taxon>Hevea</taxon>
    </lineage>
</organism>
<accession>A0ABQ9K8J3</accession>
<evidence type="ECO:0000313" key="8">
    <source>
        <dbReference type="EMBL" id="KAJ9128990.1"/>
    </source>
</evidence>
<keyword evidence="9" id="KW-1185">Reference proteome</keyword>
<dbReference type="SUPFAM" id="SSF52058">
    <property type="entry name" value="L domain-like"/>
    <property type="match status" value="1"/>
</dbReference>
<dbReference type="Pfam" id="PF23282">
    <property type="entry name" value="WHD_ROQ1"/>
    <property type="match status" value="1"/>
</dbReference>
<evidence type="ECO:0000256" key="6">
    <source>
        <dbReference type="ARBA" id="ARBA00047304"/>
    </source>
</evidence>
<dbReference type="InterPro" id="IPR035897">
    <property type="entry name" value="Toll_tir_struct_dom_sf"/>
</dbReference>
<evidence type="ECO:0000313" key="9">
    <source>
        <dbReference type="Proteomes" id="UP001174677"/>
    </source>
</evidence>
<dbReference type="Gene3D" id="3.80.10.10">
    <property type="entry name" value="Ribonuclease Inhibitor"/>
    <property type="match status" value="2"/>
</dbReference>
<sequence length="1113" mass="127103">MKENSSSSSSSSSSQQWKYDVFLSFRGEDTRKNFISHLCKEFRQKGIIIFKDDRELEKGETISQELLKAIESSKISLVIFSKNYASSTWCLDELVKILECKNSGNQIVLPIFYDVNPSEVRKQNGSFENDSEHYQQNDERVQRWRLAMTQVANLSGWNLQDREESEFIQDITIDVLNKLGRFNHSIANKLGRFNHSIAKDFVGMDSRLEKMRLCINVKELNNVKTVGICGMGGIGKTTIASVIYKEMQCQFEGSAFLADVRETSRKYGLITLQRRLLCATLMERDIDVYDVYNGVYHIKNRLSRKKVLVILDDVDELEQLELLVGKKDENWFGVGSRIIITTRDEHLLIQHEVDQIYRVEELNHHEALQLFCLKAFKKDCPPQDYMELSNKAVNYAGGLPLALNVLGSSLYARSMKEWNSALKRLKEIPNEKILSKLEISFDGLEEIQKKIFLDIACFFKGKMKRYVMKVMESGGLYPDIGIRELIDKSLITISDNRVWMHDLLVEMGQEIVHRECREEPGRHSRLWLYKDVCHILMNDTGTNLIEGVVLDYMFDRGDRYMSSKAFLKMKALRLLILRNLNLSKDIEYLSNELRYLEWRGYPFKSLPQTFQPDQLVELHLSYSRIEQLWKGVRPLKLLKTIDLSYSKKLIKTPDFREIPYLEELILECCTGLLEVHHSIGLLERLVLLNMKNCKSLTALPSSLCNLKSLKVFILSGCSNLEEIPYNIGDMTSVDVFDIAGIGSTSLPLAQPWDCLCPWWPMPKKPTPAMSFELPSLRGFCILRRLNLSHCGLTDAMIPFDLSCFPFLQYLDLSGNDFLSMPESISQLSKLLDFRFSNCKRIRSLPNNLPSGLKHLSMEGCSCLETSLTTSISRNFKLENLHFVDCKKLQSLHDLSSTVLQLSAECLTTQESIPNPFEASTSRTSSFTLGLSSANTLISLCLASSEVPVWFNNQGSGSSLEVQLPPYWLNYGWGGFCLSGVFRFHHDQPPSVDTCTVVCDLHAYNLPSEQSLFLGRSTMEIAQDLCITSDQLWVNFVPPSSITCLDQLEGCNQLKASFFSDQLEVKNCGLRLIYIEDEEAKELMLCDEPFENLGLPGITIAEVLLNGFFISCFF</sequence>
<dbReference type="SUPFAM" id="SSF52540">
    <property type="entry name" value="P-loop containing nucleoside triphosphate hydrolases"/>
    <property type="match status" value="1"/>
</dbReference>
<evidence type="ECO:0000256" key="2">
    <source>
        <dbReference type="ARBA" id="ARBA00022614"/>
    </source>
</evidence>
<evidence type="ECO:0000256" key="5">
    <source>
        <dbReference type="ARBA" id="ARBA00023027"/>
    </source>
</evidence>
<reference evidence="8 9" key="1">
    <citation type="journal article" date="2023" name="Plant Biotechnol. J.">
        <title>Chromosome-level wild Hevea brasiliensis genome provides new tools for genomic-assisted breeding and valuable loci to elevate rubber yield.</title>
        <authorList>
            <person name="Cheng H."/>
            <person name="Song X."/>
            <person name="Hu Y."/>
            <person name="Wu T."/>
            <person name="Yang Q."/>
            <person name="An Z."/>
            <person name="Feng S."/>
            <person name="Deng Z."/>
            <person name="Wu W."/>
            <person name="Zeng X."/>
            <person name="Tu M."/>
            <person name="Wang X."/>
            <person name="Huang H."/>
        </authorList>
    </citation>
    <scope>NUCLEOTIDE SEQUENCE [LARGE SCALE GENOMIC DNA]</scope>
    <source>
        <strain evidence="8">MT/VB/25A 57/8</strain>
    </source>
</reference>
<keyword evidence="5" id="KW-0520">NAD</keyword>
<dbReference type="InterPro" id="IPR027417">
    <property type="entry name" value="P-loop_NTPase"/>
</dbReference>
<dbReference type="InterPro" id="IPR011713">
    <property type="entry name" value="Leu-rich_rpt_3"/>
</dbReference>
<dbReference type="InterPro" id="IPR000157">
    <property type="entry name" value="TIR_dom"/>
</dbReference>
<dbReference type="Gene3D" id="3.40.50.10140">
    <property type="entry name" value="Toll/interleukin-1 receptor homology (TIR) domain"/>
    <property type="match status" value="1"/>
</dbReference>
<protein>
    <recommendedName>
        <fullName evidence="1">ADP-ribosyl cyclase/cyclic ADP-ribose hydrolase</fullName>
        <ecNumber evidence="1">3.2.2.6</ecNumber>
    </recommendedName>
</protein>
<dbReference type="Gene3D" id="1.10.8.430">
    <property type="entry name" value="Helical domain of apoptotic protease-activating factors"/>
    <property type="match status" value="1"/>
</dbReference>
<dbReference type="PRINTS" id="PR00364">
    <property type="entry name" value="DISEASERSIST"/>
</dbReference>
<feature type="domain" description="TIR" evidence="7">
    <location>
        <begin position="17"/>
        <end position="179"/>
    </location>
</feature>
<evidence type="ECO:0000256" key="4">
    <source>
        <dbReference type="ARBA" id="ARBA00022801"/>
    </source>
</evidence>
<dbReference type="InterPro" id="IPR032675">
    <property type="entry name" value="LRR_dom_sf"/>
</dbReference>
<evidence type="ECO:0000256" key="3">
    <source>
        <dbReference type="ARBA" id="ARBA00022737"/>
    </source>
</evidence>
<keyword evidence="2" id="KW-0433">Leucine-rich repeat</keyword>
<keyword evidence="4" id="KW-0378">Hydrolase</keyword>
<dbReference type="EC" id="3.2.2.6" evidence="1"/>
<dbReference type="Gene3D" id="3.40.50.300">
    <property type="entry name" value="P-loop containing nucleotide triphosphate hydrolases"/>
    <property type="match status" value="1"/>
</dbReference>
<dbReference type="InterPro" id="IPR045344">
    <property type="entry name" value="C-JID"/>
</dbReference>
<dbReference type="PANTHER" id="PTHR11017:SF553">
    <property type="entry name" value="ADP-RIBOSYL CYCLASE_CYCLIC ADP-RIBOSE HYDROLASE"/>
    <property type="match status" value="1"/>
</dbReference>
<dbReference type="InterPro" id="IPR002182">
    <property type="entry name" value="NB-ARC"/>
</dbReference>
<dbReference type="EMBL" id="JARPOI010000305">
    <property type="protein sequence ID" value="KAJ9128990.1"/>
    <property type="molecule type" value="Genomic_DNA"/>
</dbReference>
<comment type="caution">
    <text evidence="8">The sequence shown here is derived from an EMBL/GenBank/DDBJ whole genome shotgun (WGS) entry which is preliminary data.</text>
</comment>
<dbReference type="InterPro" id="IPR044974">
    <property type="entry name" value="Disease_R_plants"/>
</dbReference>
<dbReference type="PANTHER" id="PTHR11017">
    <property type="entry name" value="LEUCINE-RICH REPEAT-CONTAINING PROTEIN"/>
    <property type="match status" value="1"/>
</dbReference>
<dbReference type="InterPro" id="IPR042197">
    <property type="entry name" value="Apaf_helical"/>
</dbReference>